<feature type="transmembrane region" description="Helical" evidence="13">
    <location>
        <begin position="570"/>
        <end position="588"/>
    </location>
</feature>
<evidence type="ECO:0000256" key="8">
    <source>
        <dbReference type="ARBA" id="ARBA00022989"/>
    </source>
</evidence>
<dbReference type="OrthoDB" id="2019079at2759"/>
<dbReference type="Gene3D" id="2.60.120.10">
    <property type="entry name" value="Jelly Rolls"/>
    <property type="match status" value="1"/>
</dbReference>
<evidence type="ECO:0000256" key="3">
    <source>
        <dbReference type="ARBA" id="ARBA00022538"/>
    </source>
</evidence>
<keyword evidence="10 13" id="KW-0472">Membrane</keyword>
<dbReference type="SUPFAM" id="SSF81324">
    <property type="entry name" value="Voltage-gated potassium channels"/>
    <property type="match status" value="1"/>
</dbReference>
<dbReference type="GO" id="GO:0042391">
    <property type="term" value="P:regulation of membrane potential"/>
    <property type="evidence" value="ECO:0007669"/>
    <property type="project" value="TreeGrafter"/>
</dbReference>
<sequence length="1167" mass="129264">MDSMNIEDMKAELAAMRMQQTQLLSLVEVLGIDMAWIKEQLAHAPSPSPSQCMTKKPEVSESCEHAGTIMHTLESMGSFKFRGLNNLPSFKEPNTFNLGDATTDSQRQFKSSLLNLKPDSQIGSQPFTSTTAPHPNDLDQPGGVHRQAPDQAVDHSGREHEDREDVRISLAGQTVNAYPGPPQHLPSKIGASHRGLDGTGKPLGPDGTGKPLGLQVRNQEATLPVKAAAPFALLNKFASEAPTLIRRSQPILSSSFSAAGHSEVIMHDELFAGGSSYEEPGSKLDHPPSTERDVMLNRLSRGMPQRLVQTYANEDQASPKSSTYQWRDLPALRGRALLTQERLHATSVPLWLHAESPREHSQHLSTKSTALLQQQHKACPYPGPQHPSGGSSPRGAPAAPVVNAGQLSRGSVIVGNKSTKSNGVWRAGLKQGIDAKRITEGIGRASMPQMQFAGRLLKLHRDSLNPYGRQQGDQVEASAAIDRRSSPHYRRTSYEVASVHASSGDEPSLPRLSSSIALDATTHVPEERMLGDNQDSDLPPLSWLQWLRLVAVGVILPEGRTLWDLMMMSLLVWVCFGSPFVFCFELMGDSQDWNPFWTIEFTVDMIFIVDVYLNFRTAYLDGQGTLITDRRWIAKHYLRTWFIVDFLSVIPWDLITSGTAGFLGLLKLLRILRIGQVFMLLRSVRILRLARVPRLMQSIQIYVDRGMLQVAVFIISVTLLAHLSACIFYYMANIHYLVHGTWEDTWVAAQGIEDSGVGLKYLDSVYWAFTTLTTVGYGDATPKGNAEKIVAILVMVCGVAMTGYVTSSITALMAIRSAAYRRTMSKKQLVADILKARKVPQDLGRQIYNFFDYQATKMLPQEEDVILQEMPFKLRSRMLLHVYSLPLSRMPCFNNLRLDHLMAVVNLLRSELFVDGDIIALQGDFVPSLYFVVEGKAEIRTYLFDDDADPWEIYSLCNKREFAKIKYREHGTLRASHYFGHASCFHHGVWPASVIARGACELYSLDRQALLQLSSLHPSLEPLILVAEPPAPEVDTLQLSLELLRIPFSKEAFEADFPELDHLHNKGAESAIRDTMRSLGAGIVELSNGLTKQLAPKAAARHFKLLSSTHWNGAKDDGDLGVAEKGLAAEARGKDEKSNSMSKGAHHEVPQTSEETATLLSSSHNPS</sequence>
<dbReference type="Pfam" id="PF00520">
    <property type="entry name" value="Ion_trans"/>
    <property type="match status" value="1"/>
</dbReference>
<dbReference type="InterPro" id="IPR003938">
    <property type="entry name" value="K_chnl_volt-dep_EAG/ELK/ERG"/>
</dbReference>
<evidence type="ECO:0000256" key="4">
    <source>
        <dbReference type="ARBA" id="ARBA00022692"/>
    </source>
</evidence>
<feature type="compositionally biased region" description="Basic and acidic residues" evidence="12">
    <location>
        <begin position="152"/>
        <end position="167"/>
    </location>
</feature>
<evidence type="ECO:0000256" key="1">
    <source>
        <dbReference type="ARBA" id="ARBA00004141"/>
    </source>
</evidence>
<dbReference type="InterPro" id="IPR005821">
    <property type="entry name" value="Ion_trans_dom"/>
</dbReference>
<feature type="region of interest" description="Disordered" evidence="12">
    <location>
        <begin position="377"/>
        <end position="399"/>
    </location>
</feature>
<feature type="region of interest" description="Disordered" evidence="12">
    <location>
        <begin position="117"/>
        <end position="208"/>
    </location>
</feature>
<feature type="region of interest" description="Disordered" evidence="12">
    <location>
        <begin position="468"/>
        <end position="488"/>
    </location>
</feature>
<dbReference type="PRINTS" id="PR01463">
    <property type="entry name" value="EAGCHANLFMLY"/>
</dbReference>
<evidence type="ECO:0000256" key="12">
    <source>
        <dbReference type="SAM" id="MobiDB-lite"/>
    </source>
</evidence>
<dbReference type="AlphaFoldDB" id="A0A250WPP9"/>
<evidence type="ECO:0000259" key="14">
    <source>
        <dbReference type="PROSITE" id="PS50042"/>
    </source>
</evidence>
<feature type="transmembrane region" description="Helical" evidence="13">
    <location>
        <begin position="636"/>
        <end position="655"/>
    </location>
</feature>
<evidence type="ECO:0000256" key="10">
    <source>
        <dbReference type="ARBA" id="ARBA00023136"/>
    </source>
</evidence>
<dbReference type="EMBL" id="BEGY01000001">
    <property type="protein sequence ID" value="GAX72669.1"/>
    <property type="molecule type" value="Genomic_DNA"/>
</dbReference>
<evidence type="ECO:0000256" key="11">
    <source>
        <dbReference type="ARBA" id="ARBA00023303"/>
    </source>
</evidence>
<feature type="compositionally biased region" description="Polar residues" evidence="12">
    <location>
        <begin position="121"/>
        <end position="133"/>
    </location>
</feature>
<protein>
    <recommendedName>
        <fullName evidence="14">Cyclic nucleotide-binding domain-containing protein</fullName>
    </recommendedName>
</protein>
<dbReference type="Pfam" id="PF00027">
    <property type="entry name" value="cNMP_binding"/>
    <property type="match status" value="1"/>
</dbReference>
<evidence type="ECO:0000256" key="2">
    <source>
        <dbReference type="ARBA" id="ARBA00022448"/>
    </source>
</evidence>
<evidence type="ECO:0000256" key="9">
    <source>
        <dbReference type="ARBA" id="ARBA00023065"/>
    </source>
</evidence>
<dbReference type="PROSITE" id="PS50042">
    <property type="entry name" value="CNMP_BINDING_3"/>
    <property type="match status" value="1"/>
</dbReference>
<dbReference type="Proteomes" id="UP000232323">
    <property type="component" value="Unassembled WGS sequence"/>
</dbReference>
<reference evidence="15 16" key="1">
    <citation type="submission" date="2017-08" db="EMBL/GenBank/DDBJ databases">
        <title>Acidophilic green algal genome provides insights into adaptation to an acidic environment.</title>
        <authorList>
            <person name="Hirooka S."/>
            <person name="Hirose Y."/>
            <person name="Kanesaki Y."/>
            <person name="Higuchi S."/>
            <person name="Fujiwara T."/>
            <person name="Onuma R."/>
            <person name="Era A."/>
            <person name="Ohbayashi R."/>
            <person name="Uzuka A."/>
            <person name="Nozaki H."/>
            <person name="Yoshikawa H."/>
            <person name="Miyagishima S.Y."/>
        </authorList>
    </citation>
    <scope>NUCLEOTIDE SEQUENCE [LARGE SCALE GENOMIC DNA]</scope>
    <source>
        <strain evidence="15 16">NIES-2499</strain>
    </source>
</reference>
<dbReference type="GO" id="GO:0034702">
    <property type="term" value="C:monoatomic ion channel complex"/>
    <property type="evidence" value="ECO:0007669"/>
    <property type="project" value="UniProtKB-KW"/>
</dbReference>
<evidence type="ECO:0000256" key="13">
    <source>
        <dbReference type="SAM" id="Phobius"/>
    </source>
</evidence>
<keyword evidence="2" id="KW-0813">Transport</keyword>
<evidence type="ECO:0000256" key="5">
    <source>
        <dbReference type="ARBA" id="ARBA00022826"/>
    </source>
</evidence>
<comment type="caution">
    <text evidence="15">The sequence shown here is derived from an EMBL/GenBank/DDBJ whole genome shotgun (WGS) entry which is preliminary data.</text>
</comment>
<keyword evidence="7" id="KW-0630">Potassium</keyword>
<keyword evidence="8 13" id="KW-1133">Transmembrane helix</keyword>
<keyword evidence="11" id="KW-0407">Ion channel</keyword>
<dbReference type="InterPro" id="IPR018490">
    <property type="entry name" value="cNMP-bd_dom_sf"/>
</dbReference>
<keyword evidence="5" id="KW-0631">Potassium channel</keyword>
<dbReference type="Gene3D" id="1.10.287.630">
    <property type="entry name" value="Helix hairpin bin"/>
    <property type="match status" value="1"/>
</dbReference>
<dbReference type="CDD" id="cd00038">
    <property type="entry name" value="CAP_ED"/>
    <property type="match status" value="1"/>
</dbReference>
<evidence type="ECO:0000313" key="15">
    <source>
        <dbReference type="EMBL" id="GAX72669.1"/>
    </source>
</evidence>
<dbReference type="InterPro" id="IPR050818">
    <property type="entry name" value="KCNH_animal-type"/>
</dbReference>
<accession>A0A250WPP9</accession>
<dbReference type="InterPro" id="IPR000595">
    <property type="entry name" value="cNMP-bd_dom"/>
</dbReference>
<dbReference type="PANTHER" id="PTHR10217">
    <property type="entry name" value="VOLTAGE AND LIGAND GATED POTASSIUM CHANNEL"/>
    <property type="match status" value="1"/>
</dbReference>
<evidence type="ECO:0000256" key="7">
    <source>
        <dbReference type="ARBA" id="ARBA00022958"/>
    </source>
</evidence>
<feature type="compositionally biased region" description="Low complexity" evidence="12">
    <location>
        <begin position="1152"/>
        <end position="1167"/>
    </location>
</feature>
<dbReference type="SUPFAM" id="SSF51206">
    <property type="entry name" value="cAMP-binding domain-like"/>
    <property type="match status" value="1"/>
</dbReference>
<feature type="transmembrane region" description="Helical" evidence="13">
    <location>
        <begin position="708"/>
        <end position="732"/>
    </location>
</feature>
<dbReference type="Gene3D" id="1.10.287.70">
    <property type="match status" value="1"/>
</dbReference>
<comment type="subcellular location">
    <subcellularLocation>
        <location evidence="1">Membrane</location>
        <topology evidence="1">Multi-pass membrane protein</topology>
    </subcellularLocation>
</comment>
<keyword evidence="6" id="KW-0851">Voltage-gated channel</keyword>
<organism evidence="15 16">
    <name type="scientific">Chlamydomonas eustigma</name>
    <dbReference type="NCBI Taxonomy" id="1157962"/>
    <lineage>
        <taxon>Eukaryota</taxon>
        <taxon>Viridiplantae</taxon>
        <taxon>Chlorophyta</taxon>
        <taxon>core chlorophytes</taxon>
        <taxon>Chlorophyceae</taxon>
        <taxon>CS clade</taxon>
        <taxon>Chlamydomonadales</taxon>
        <taxon>Chlamydomonadaceae</taxon>
        <taxon>Chlamydomonas</taxon>
    </lineage>
</organism>
<keyword evidence="9" id="KW-0406">Ion transport</keyword>
<gene>
    <name evidence="15" type="ORF">CEUSTIGMA_g125.t1</name>
</gene>
<feature type="region of interest" description="Disordered" evidence="12">
    <location>
        <begin position="1114"/>
        <end position="1167"/>
    </location>
</feature>
<proteinExistence type="predicted"/>
<name>A0A250WPP9_9CHLO</name>
<dbReference type="FunFam" id="1.10.287.70:FF:000123">
    <property type="entry name" value="Potassium channel KAT3"/>
    <property type="match status" value="1"/>
</dbReference>
<feature type="domain" description="Cyclic nucleotide-binding" evidence="14">
    <location>
        <begin position="892"/>
        <end position="1013"/>
    </location>
</feature>
<dbReference type="GO" id="GO:0005249">
    <property type="term" value="F:voltage-gated potassium channel activity"/>
    <property type="evidence" value="ECO:0007669"/>
    <property type="project" value="InterPro"/>
</dbReference>
<keyword evidence="3" id="KW-0633">Potassium transport</keyword>
<evidence type="ECO:0000256" key="6">
    <source>
        <dbReference type="ARBA" id="ARBA00022882"/>
    </source>
</evidence>
<dbReference type="PANTHER" id="PTHR10217:SF435">
    <property type="entry name" value="POTASSIUM VOLTAGE-GATED CHANNEL PROTEIN EAG"/>
    <property type="match status" value="1"/>
</dbReference>
<dbReference type="InterPro" id="IPR014710">
    <property type="entry name" value="RmlC-like_jellyroll"/>
</dbReference>
<evidence type="ECO:0000313" key="16">
    <source>
        <dbReference type="Proteomes" id="UP000232323"/>
    </source>
</evidence>
<keyword evidence="16" id="KW-1185">Reference proteome</keyword>
<keyword evidence="4 13" id="KW-0812">Transmembrane</keyword>
<dbReference type="GO" id="GO:0005886">
    <property type="term" value="C:plasma membrane"/>
    <property type="evidence" value="ECO:0007669"/>
    <property type="project" value="TreeGrafter"/>
</dbReference>
<feature type="transmembrane region" description="Helical" evidence="13">
    <location>
        <begin position="789"/>
        <end position="815"/>
    </location>
</feature>